<dbReference type="Gene3D" id="1.10.10.10">
    <property type="entry name" value="Winged helix-like DNA-binding domain superfamily/Winged helix DNA-binding domain"/>
    <property type="match status" value="1"/>
</dbReference>
<dbReference type="InterPro" id="IPR004839">
    <property type="entry name" value="Aminotransferase_I/II_large"/>
</dbReference>
<sequence>MQYCYHGDPMTNSSTLGERLRGRISALAPGDKLPTSRQLMAEYGVGPGTVARVIAALAAEGVVVTRPGSGTFVAPGKGAESLRFDLGWQTVALADRAIDTANLGDILGPAPEGTIMLNGGYLHPSLQPRRMLSAVLARAARRPDAWDRAPISGLESLRSIFATAAGATLGVVTADDVLITAGGQSALSMAMRAIAPPGGPVLVESPTYPGALAAARAAGLRPVPVPLDNDGLRPDLLAEAFELTGARLLYCQPAFHNPSGLIYSADRRRAVLDVARAAGAFVVEDDFARYLGHGTAVPRTLLADDQHGTVVQITSLTKATAPSMRLGALIARGPVMERFRAIRHVDDFFIGRPLQEAAVELLSSPGWERHVRGLASALRQRCHAVAVAIEEQLPDWTIHQMPSGGLHLWIELPHGQDDVTVGSAARRGGVAVSAGRMYFAAESPAAYLRLSFAAGGDTAELVRAVTRLSRVCRQVV</sequence>
<proteinExistence type="inferred from homology"/>
<name>A0ABP4PQG9_9ACTN</name>
<dbReference type="SUPFAM" id="SSF46785">
    <property type="entry name" value="Winged helix' DNA-binding domain"/>
    <property type="match status" value="1"/>
</dbReference>
<keyword evidence="8" id="KW-1185">Reference proteome</keyword>
<evidence type="ECO:0000313" key="7">
    <source>
        <dbReference type="EMBL" id="GAA1585458.1"/>
    </source>
</evidence>
<organism evidence="7 8">
    <name type="scientific">Kribbella sancticallisti</name>
    <dbReference type="NCBI Taxonomy" id="460087"/>
    <lineage>
        <taxon>Bacteria</taxon>
        <taxon>Bacillati</taxon>
        <taxon>Actinomycetota</taxon>
        <taxon>Actinomycetes</taxon>
        <taxon>Propionibacteriales</taxon>
        <taxon>Kribbellaceae</taxon>
        <taxon>Kribbella</taxon>
    </lineage>
</organism>
<evidence type="ECO:0000256" key="3">
    <source>
        <dbReference type="ARBA" id="ARBA00023015"/>
    </source>
</evidence>
<dbReference type="InterPro" id="IPR051446">
    <property type="entry name" value="HTH_trans_reg/aminotransferase"/>
</dbReference>
<dbReference type="PROSITE" id="PS50949">
    <property type="entry name" value="HTH_GNTR"/>
    <property type="match status" value="1"/>
</dbReference>
<dbReference type="InterPro" id="IPR036390">
    <property type="entry name" value="WH_DNA-bd_sf"/>
</dbReference>
<dbReference type="SMART" id="SM00345">
    <property type="entry name" value="HTH_GNTR"/>
    <property type="match status" value="1"/>
</dbReference>
<dbReference type="PANTHER" id="PTHR46577">
    <property type="entry name" value="HTH-TYPE TRANSCRIPTIONAL REGULATORY PROTEIN GABR"/>
    <property type="match status" value="1"/>
</dbReference>
<gene>
    <name evidence="7" type="ORF">GCM10009789_43850</name>
</gene>
<dbReference type="CDD" id="cd00609">
    <property type="entry name" value="AAT_like"/>
    <property type="match status" value="1"/>
</dbReference>
<evidence type="ECO:0000313" key="8">
    <source>
        <dbReference type="Proteomes" id="UP001500393"/>
    </source>
</evidence>
<evidence type="ECO:0000256" key="1">
    <source>
        <dbReference type="ARBA" id="ARBA00005384"/>
    </source>
</evidence>
<dbReference type="Pfam" id="PF00392">
    <property type="entry name" value="GntR"/>
    <property type="match status" value="1"/>
</dbReference>
<dbReference type="GO" id="GO:0008483">
    <property type="term" value="F:transaminase activity"/>
    <property type="evidence" value="ECO:0007669"/>
    <property type="project" value="UniProtKB-KW"/>
</dbReference>
<keyword evidence="4" id="KW-0238">DNA-binding</keyword>
<dbReference type="InterPro" id="IPR000524">
    <property type="entry name" value="Tscrpt_reg_HTH_GntR"/>
</dbReference>
<dbReference type="SUPFAM" id="SSF53383">
    <property type="entry name" value="PLP-dependent transferases"/>
    <property type="match status" value="1"/>
</dbReference>
<keyword evidence="2" id="KW-0663">Pyridoxal phosphate</keyword>
<comment type="caution">
    <text evidence="7">The sequence shown here is derived from an EMBL/GenBank/DDBJ whole genome shotgun (WGS) entry which is preliminary data.</text>
</comment>
<protein>
    <submittedName>
        <fullName evidence="7">PLP-dependent aminotransferase family protein</fullName>
    </submittedName>
</protein>
<dbReference type="InterPro" id="IPR015424">
    <property type="entry name" value="PyrdxlP-dep_Trfase"/>
</dbReference>
<keyword evidence="7" id="KW-0808">Transferase</keyword>
<dbReference type="CDD" id="cd07377">
    <property type="entry name" value="WHTH_GntR"/>
    <property type="match status" value="1"/>
</dbReference>
<feature type="domain" description="HTH gntR-type" evidence="6">
    <location>
        <begin position="10"/>
        <end position="76"/>
    </location>
</feature>
<accession>A0ABP4PQG9</accession>
<keyword evidence="7" id="KW-0032">Aminotransferase</keyword>
<dbReference type="PANTHER" id="PTHR46577:SF1">
    <property type="entry name" value="HTH-TYPE TRANSCRIPTIONAL REGULATORY PROTEIN GABR"/>
    <property type="match status" value="1"/>
</dbReference>
<dbReference type="InterPro" id="IPR036388">
    <property type="entry name" value="WH-like_DNA-bd_sf"/>
</dbReference>
<dbReference type="Proteomes" id="UP001500393">
    <property type="component" value="Unassembled WGS sequence"/>
</dbReference>
<dbReference type="InterPro" id="IPR015421">
    <property type="entry name" value="PyrdxlP-dep_Trfase_major"/>
</dbReference>
<dbReference type="InterPro" id="IPR015422">
    <property type="entry name" value="PyrdxlP-dep_Trfase_small"/>
</dbReference>
<keyword evidence="5" id="KW-0804">Transcription</keyword>
<evidence type="ECO:0000256" key="5">
    <source>
        <dbReference type="ARBA" id="ARBA00023163"/>
    </source>
</evidence>
<dbReference type="EMBL" id="BAAAOS010000030">
    <property type="protein sequence ID" value="GAA1585458.1"/>
    <property type="molecule type" value="Genomic_DNA"/>
</dbReference>
<evidence type="ECO:0000256" key="4">
    <source>
        <dbReference type="ARBA" id="ARBA00023125"/>
    </source>
</evidence>
<dbReference type="Pfam" id="PF00155">
    <property type="entry name" value="Aminotran_1_2"/>
    <property type="match status" value="1"/>
</dbReference>
<evidence type="ECO:0000256" key="2">
    <source>
        <dbReference type="ARBA" id="ARBA00022898"/>
    </source>
</evidence>
<dbReference type="Gene3D" id="3.90.1150.10">
    <property type="entry name" value="Aspartate Aminotransferase, domain 1"/>
    <property type="match status" value="1"/>
</dbReference>
<evidence type="ECO:0000259" key="6">
    <source>
        <dbReference type="PROSITE" id="PS50949"/>
    </source>
</evidence>
<keyword evidence="3" id="KW-0805">Transcription regulation</keyword>
<reference evidence="8" key="1">
    <citation type="journal article" date="2019" name="Int. J. Syst. Evol. Microbiol.">
        <title>The Global Catalogue of Microorganisms (GCM) 10K type strain sequencing project: providing services to taxonomists for standard genome sequencing and annotation.</title>
        <authorList>
            <consortium name="The Broad Institute Genomics Platform"/>
            <consortium name="The Broad Institute Genome Sequencing Center for Infectious Disease"/>
            <person name="Wu L."/>
            <person name="Ma J."/>
        </authorList>
    </citation>
    <scope>NUCLEOTIDE SEQUENCE [LARGE SCALE GENOMIC DNA]</scope>
    <source>
        <strain evidence="8">JCM 14969</strain>
    </source>
</reference>
<comment type="similarity">
    <text evidence="1">In the C-terminal section; belongs to the class-I pyridoxal-phosphate-dependent aminotransferase family.</text>
</comment>
<dbReference type="Gene3D" id="3.40.640.10">
    <property type="entry name" value="Type I PLP-dependent aspartate aminotransferase-like (Major domain)"/>
    <property type="match status" value="1"/>
</dbReference>